<proteinExistence type="predicted"/>
<dbReference type="GO" id="GO:0017000">
    <property type="term" value="P:antibiotic biosynthetic process"/>
    <property type="evidence" value="ECO:0007669"/>
    <property type="project" value="UniProtKB-ARBA"/>
</dbReference>
<reference evidence="2 3" key="1">
    <citation type="submission" date="2019-08" db="EMBL/GenBank/DDBJ databases">
        <authorList>
            <person name="Peeters C."/>
        </authorList>
    </citation>
    <scope>NUCLEOTIDE SEQUENCE [LARGE SCALE GENOMIC DNA]</scope>
    <source>
        <strain evidence="2 3">LMG 31115</strain>
    </source>
</reference>
<dbReference type="CDD" id="cd03784">
    <property type="entry name" value="GT1_Gtf-like"/>
    <property type="match status" value="1"/>
</dbReference>
<name>A0A5E4T386_9BURK</name>
<dbReference type="Gene3D" id="3.40.50.2000">
    <property type="entry name" value="Glycogen Phosphorylase B"/>
    <property type="match status" value="2"/>
</dbReference>
<dbReference type="EMBL" id="CABPSI010000001">
    <property type="protein sequence ID" value="VVD81891.1"/>
    <property type="molecule type" value="Genomic_DNA"/>
</dbReference>
<keyword evidence="2" id="KW-0808">Transferase</keyword>
<sequence length="410" mass="43868">MRFVVATYGTEGDTRPLAMLCRALMDAGHEARLLADRATLDFPAKLGVPTVALAGDIKGTLRPELAIANVVATQRGFSSMAGALAHIANTHAQAWLETIVREGEGCDAIIVSGLAAFVGLSAAEHLGIKAIGTGLIPISPTAAFASPFFPPKWVPSFFNRASQSFVNQMLWRAFRKQTNAARAAVCGLPPRQALWTQHPMLYGISPSLVPRPTDWPENAQICGQWVSPSAEWTAPQALTDFLAAGDAPIYVGFGSMTGFDTEKLLAETVTAVAGRRALFYPGWSGANTSGLPSNFHVLGDTPHDWLFPKTSLVIHHGGSGTSHSATRAGVPSVVVPFAGDQWFWADRLRRAGVADEALSGRSLRAASLAKRLEFAERTTTKSRARELGEQMRSEAGLRNAVNAIERLMNA</sequence>
<accession>A0A5E4T386</accession>
<dbReference type="Proteomes" id="UP000333828">
    <property type="component" value="Unassembled WGS sequence"/>
</dbReference>
<dbReference type="GO" id="GO:0016758">
    <property type="term" value="F:hexosyltransferase activity"/>
    <property type="evidence" value="ECO:0007669"/>
    <property type="project" value="UniProtKB-ARBA"/>
</dbReference>
<organism evidence="2 3">
    <name type="scientific">Pandoraea iniqua</name>
    <dbReference type="NCBI Taxonomy" id="2508288"/>
    <lineage>
        <taxon>Bacteria</taxon>
        <taxon>Pseudomonadati</taxon>
        <taxon>Pseudomonadota</taxon>
        <taxon>Betaproteobacteria</taxon>
        <taxon>Burkholderiales</taxon>
        <taxon>Burkholderiaceae</taxon>
        <taxon>Pandoraea</taxon>
    </lineage>
</organism>
<dbReference type="PANTHER" id="PTHR48050:SF13">
    <property type="entry name" value="STEROL 3-BETA-GLUCOSYLTRANSFERASE UGT80A2"/>
    <property type="match status" value="1"/>
</dbReference>
<dbReference type="InterPro" id="IPR050426">
    <property type="entry name" value="Glycosyltransferase_28"/>
</dbReference>
<feature type="domain" description="Erythromycin biosynthesis protein CIII-like C-terminal" evidence="1">
    <location>
        <begin position="284"/>
        <end position="395"/>
    </location>
</feature>
<gene>
    <name evidence="2" type="ORF">PIN31115_01157</name>
</gene>
<evidence type="ECO:0000313" key="2">
    <source>
        <dbReference type="EMBL" id="VVD81891.1"/>
    </source>
</evidence>
<dbReference type="InterPro" id="IPR010610">
    <property type="entry name" value="EryCIII-like_C"/>
</dbReference>
<evidence type="ECO:0000259" key="1">
    <source>
        <dbReference type="Pfam" id="PF06722"/>
    </source>
</evidence>
<dbReference type="AlphaFoldDB" id="A0A5E4T386"/>
<evidence type="ECO:0000313" key="3">
    <source>
        <dbReference type="Proteomes" id="UP000333828"/>
    </source>
</evidence>
<dbReference type="InterPro" id="IPR002213">
    <property type="entry name" value="UDP_glucos_trans"/>
</dbReference>
<dbReference type="Pfam" id="PF06722">
    <property type="entry name" value="EryCIII-like_C"/>
    <property type="match status" value="1"/>
</dbReference>
<dbReference type="FunFam" id="3.40.50.2000:FF:000009">
    <property type="entry name" value="Sterol 3-beta-glucosyltransferase UGT80A2"/>
    <property type="match status" value="1"/>
</dbReference>
<protein>
    <submittedName>
        <fullName evidence="2">Glycosyl transferase</fullName>
    </submittedName>
</protein>
<dbReference type="SUPFAM" id="SSF53756">
    <property type="entry name" value="UDP-Glycosyltransferase/glycogen phosphorylase"/>
    <property type="match status" value="1"/>
</dbReference>
<keyword evidence="3" id="KW-1185">Reference proteome</keyword>
<dbReference type="GO" id="GO:0008194">
    <property type="term" value="F:UDP-glycosyltransferase activity"/>
    <property type="evidence" value="ECO:0007669"/>
    <property type="project" value="InterPro"/>
</dbReference>
<dbReference type="RefSeq" id="WP_150683221.1">
    <property type="nucleotide sequence ID" value="NZ_CABPSI010000001.1"/>
</dbReference>
<dbReference type="PANTHER" id="PTHR48050">
    <property type="entry name" value="STEROL 3-BETA-GLUCOSYLTRANSFERASE"/>
    <property type="match status" value="1"/>
</dbReference>